<dbReference type="Proteomes" id="UP000291116">
    <property type="component" value="Unassembled WGS sequence"/>
</dbReference>
<dbReference type="EMBL" id="CAACVS010000509">
    <property type="protein sequence ID" value="VEU43037.1"/>
    <property type="molecule type" value="Genomic_DNA"/>
</dbReference>
<sequence length="384" mass="41084">MARRDDFVFYLALPIAVCIICFAAELQALTNTKSYTSINRRSSHSIQQTIQHRRFLLGIRSKITASATLAGGDNKSEETIRVGDLLSDLPTPTLLIELSLAESALKNTTTSLDDALSLLSSKSVATGRPDRVSGNNNAIDETVCEQLLDGSIFLHTRVTDTSVRDRINREHGSGKSPVIGGVDACPDRHVKGGAYLGIGLSNHHVGGYYWARGMGIGASLEAHGVAFRETPTPETETGERKNTGSKSSEKLASDVGGGDAGRSGGELYWTRRSSDPTKSNSTSGSDAASGALCRGDTTEESSNSNDGKRSEWADFLVPGDTVQLIPYSPVRVLRESAFQRLVGVRRVGRPLGADPIVERLWERETATAEESSSNTTGFGSLVPL</sequence>
<feature type="compositionally biased region" description="Basic and acidic residues" evidence="1">
    <location>
        <begin position="237"/>
        <end position="252"/>
    </location>
</feature>
<dbReference type="OrthoDB" id="199096at2759"/>
<accession>A0A448ZLX8</accession>
<evidence type="ECO:0000313" key="3">
    <source>
        <dbReference type="Proteomes" id="UP000291116"/>
    </source>
</evidence>
<feature type="region of interest" description="Disordered" evidence="1">
    <location>
        <begin position="364"/>
        <end position="384"/>
    </location>
</feature>
<feature type="compositionally biased region" description="Polar residues" evidence="1">
    <location>
        <begin position="276"/>
        <end position="286"/>
    </location>
</feature>
<name>A0A448ZLX8_9STRA</name>
<reference evidence="2 3" key="1">
    <citation type="submission" date="2019-01" db="EMBL/GenBank/DDBJ databases">
        <authorList>
            <person name="Ferrante I. M."/>
        </authorList>
    </citation>
    <scope>NUCLEOTIDE SEQUENCE [LARGE SCALE GENOMIC DNA]</scope>
    <source>
        <strain evidence="2 3">B856</strain>
    </source>
</reference>
<keyword evidence="3" id="KW-1185">Reference proteome</keyword>
<gene>
    <name evidence="2" type="ORF">PSNMU_V1.4_AUG-EV-PASAV3_0100370</name>
</gene>
<feature type="compositionally biased region" description="Gly residues" evidence="1">
    <location>
        <begin position="255"/>
        <end position="264"/>
    </location>
</feature>
<protein>
    <submittedName>
        <fullName evidence="2">Uncharacterized protein</fullName>
    </submittedName>
</protein>
<proteinExistence type="predicted"/>
<feature type="region of interest" description="Disordered" evidence="1">
    <location>
        <begin position="228"/>
        <end position="311"/>
    </location>
</feature>
<evidence type="ECO:0000256" key="1">
    <source>
        <dbReference type="SAM" id="MobiDB-lite"/>
    </source>
</evidence>
<evidence type="ECO:0000313" key="2">
    <source>
        <dbReference type="EMBL" id="VEU43037.1"/>
    </source>
</evidence>
<organism evidence="2 3">
    <name type="scientific">Pseudo-nitzschia multistriata</name>
    <dbReference type="NCBI Taxonomy" id="183589"/>
    <lineage>
        <taxon>Eukaryota</taxon>
        <taxon>Sar</taxon>
        <taxon>Stramenopiles</taxon>
        <taxon>Ochrophyta</taxon>
        <taxon>Bacillariophyta</taxon>
        <taxon>Bacillariophyceae</taxon>
        <taxon>Bacillariophycidae</taxon>
        <taxon>Bacillariales</taxon>
        <taxon>Bacillariaceae</taxon>
        <taxon>Pseudo-nitzschia</taxon>
    </lineage>
</organism>
<dbReference type="AlphaFoldDB" id="A0A448ZLX8"/>